<proteinExistence type="predicted"/>
<keyword evidence="4" id="KW-1185">Reference proteome</keyword>
<dbReference type="EMBL" id="CAJZBQ010000028">
    <property type="protein sequence ID" value="CAG9321422.1"/>
    <property type="molecule type" value="Genomic_DNA"/>
</dbReference>
<evidence type="ECO:0000313" key="4">
    <source>
        <dbReference type="Proteomes" id="UP001162131"/>
    </source>
</evidence>
<protein>
    <recommendedName>
        <fullName evidence="5">Translin-associated factor X-interacting protein 1 N-terminal domain-containing protein</fullName>
    </recommendedName>
</protein>
<feature type="compositionally biased region" description="Polar residues" evidence="2">
    <location>
        <begin position="43"/>
        <end position="58"/>
    </location>
</feature>
<keyword evidence="1" id="KW-0175">Coiled coil</keyword>
<feature type="compositionally biased region" description="Polar residues" evidence="2">
    <location>
        <begin position="14"/>
        <end position="33"/>
    </location>
</feature>
<reference evidence="3" key="1">
    <citation type="submission" date="2021-09" db="EMBL/GenBank/DDBJ databases">
        <authorList>
            <consortium name="AG Swart"/>
            <person name="Singh M."/>
            <person name="Singh A."/>
            <person name="Seah K."/>
            <person name="Emmerich C."/>
        </authorList>
    </citation>
    <scope>NUCLEOTIDE SEQUENCE</scope>
    <source>
        <strain evidence="3">ATCC30299</strain>
    </source>
</reference>
<gene>
    <name evidence="3" type="ORF">BSTOLATCC_MIC28704</name>
</gene>
<feature type="coiled-coil region" evidence="1">
    <location>
        <begin position="195"/>
        <end position="283"/>
    </location>
</feature>
<dbReference type="Proteomes" id="UP001162131">
    <property type="component" value="Unassembled WGS sequence"/>
</dbReference>
<feature type="region of interest" description="Disordered" evidence="2">
    <location>
        <begin position="1"/>
        <end position="58"/>
    </location>
</feature>
<evidence type="ECO:0008006" key="5">
    <source>
        <dbReference type="Google" id="ProtNLM"/>
    </source>
</evidence>
<feature type="region of interest" description="Disordered" evidence="2">
    <location>
        <begin position="96"/>
        <end position="119"/>
    </location>
</feature>
<dbReference type="AlphaFoldDB" id="A0AAU9JAV1"/>
<accession>A0AAU9JAV1</accession>
<name>A0AAU9JAV1_9CILI</name>
<evidence type="ECO:0000256" key="2">
    <source>
        <dbReference type="SAM" id="MobiDB-lite"/>
    </source>
</evidence>
<sequence>MQQRPKLNLHQKNHSYGQLSKSHQKFSTVNKSFGYSKDDHYTNESSLPTLSNNDGENITSESLVKKSTTYLDEKPKISRTIVLDSLNHQKSLKKIKTFKRRDTSSENPIFSRKPDKSNTISPYKIRQKQSQSDEENWHTELSHLELELSNELNNISVNDDKYYQVHRAMLEKITEIDKHYSGILKKILEGFDNVISQYKSKIENELKQYEEKLNKEIAENKRLQKRIENQTTNNKNLLRALSLKNEEFSAFRGKNRNLTADEIEKIMDENKTITASLNLAQNEIRFLKLKECRYQKILQTAELSGYFISDSQKDQISDLSTTLSEVDLQQFISKSSRNFLQLPQPNDINESSSCRNNLSFDASPINRADASPTNQVDTSKCSDSWSIRYL</sequence>
<evidence type="ECO:0000256" key="1">
    <source>
        <dbReference type="SAM" id="Coils"/>
    </source>
</evidence>
<evidence type="ECO:0000313" key="3">
    <source>
        <dbReference type="EMBL" id="CAG9321422.1"/>
    </source>
</evidence>
<comment type="caution">
    <text evidence="3">The sequence shown here is derived from an EMBL/GenBank/DDBJ whole genome shotgun (WGS) entry which is preliminary data.</text>
</comment>
<organism evidence="3 4">
    <name type="scientific">Blepharisma stoltei</name>
    <dbReference type="NCBI Taxonomy" id="1481888"/>
    <lineage>
        <taxon>Eukaryota</taxon>
        <taxon>Sar</taxon>
        <taxon>Alveolata</taxon>
        <taxon>Ciliophora</taxon>
        <taxon>Postciliodesmatophora</taxon>
        <taxon>Heterotrichea</taxon>
        <taxon>Heterotrichida</taxon>
        <taxon>Blepharismidae</taxon>
        <taxon>Blepharisma</taxon>
    </lineage>
</organism>